<comment type="caution">
    <text evidence="2">The sequence shown here is derived from an EMBL/GenBank/DDBJ whole genome shotgun (WGS) entry which is preliminary data.</text>
</comment>
<dbReference type="EMBL" id="PKUR01000002">
    <property type="protein sequence ID" value="PLW86005.1"/>
    <property type="molecule type" value="Genomic_DNA"/>
</dbReference>
<dbReference type="Proteomes" id="UP000235162">
    <property type="component" value="Unassembled WGS sequence"/>
</dbReference>
<feature type="chain" id="PRO_5043043564" evidence="1">
    <location>
        <begin position="21"/>
        <end position="111"/>
    </location>
</feature>
<proteinExistence type="predicted"/>
<keyword evidence="1" id="KW-0732">Signal</keyword>
<gene>
    <name evidence="2" type="ORF">C0029_06010</name>
</gene>
<keyword evidence="3" id="KW-1185">Reference proteome</keyword>
<evidence type="ECO:0000256" key="1">
    <source>
        <dbReference type="SAM" id="SignalP"/>
    </source>
</evidence>
<dbReference type="RefSeq" id="WP_084198662.1">
    <property type="nucleotide sequence ID" value="NZ_BMYL01000002.1"/>
</dbReference>
<evidence type="ECO:0000313" key="2">
    <source>
        <dbReference type="EMBL" id="PLW86005.1"/>
    </source>
</evidence>
<evidence type="ECO:0000313" key="3">
    <source>
        <dbReference type="Proteomes" id="UP000235162"/>
    </source>
</evidence>
<sequence length="111" mass="12087">MKTFPALFVVCSLASGAAAASSTDRAGYCASISSYAEQVMFIRQMNKPIESQMESVRYQFDTAVEQASAQALVQRAWTVERSSTSRDQQKQISRFGESTEAACIAGEIFPA</sequence>
<feature type="signal peptide" evidence="1">
    <location>
        <begin position="1"/>
        <end position="20"/>
    </location>
</feature>
<protein>
    <submittedName>
        <fullName evidence="2">Uncharacterized protein</fullName>
    </submittedName>
</protein>
<reference evidence="2 3" key="1">
    <citation type="submission" date="2018-01" db="EMBL/GenBank/DDBJ databases">
        <title>The draft genome sequence of Halioglobus japonicus S1-36.</title>
        <authorList>
            <person name="Du Z.-J."/>
            <person name="Shi M.-J."/>
        </authorList>
    </citation>
    <scope>NUCLEOTIDE SEQUENCE [LARGE SCALE GENOMIC DNA]</scope>
    <source>
        <strain evidence="2 3">S1-36</strain>
    </source>
</reference>
<name>A0AAP8MDU5_9GAMM</name>
<organism evidence="2 3">
    <name type="scientific">Halioglobus japonicus</name>
    <dbReference type="NCBI Taxonomy" id="930805"/>
    <lineage>
        <taxon>Bacteria</taxon>
        <taxon>Pseudomonadati</taxon>
        <taxon>Pseudomonadota</taxon>
        <taxon>Gammaproteobacteria</taxon>
        <taxon>Cellvibrionales</taxon>
        <taxon>Halieaceae</taxon>
        <taxon>Halioglobus</taxon>
    </lineage>
</organism>
<accession>A0AAP8MDU5</accession>
<dbReference type="KEGG" id="hja:BST95_06950"/>
<dbReference type="AlphaFoldDB" id="A0AAP8MDU5"/>